<sequence length="141" mass="14890">MAGVELVPVFANRLANTALGVVCGLGCLAYGAEAGPLWARMAAAVAVPGCAVLAVRGYRAGVRCEGERLVVRGFLWTRVVPRASVGEVTDFPAVRWTTPDGRNRWTPVTAFATVSGETGGARSRKLGHTARLRRWAARGQG</sequence>
<evidence type="ECO:0008006" key="3">
    <source>
        <dbReference type="Google" id="ProtNLM"/>
    </source>
</evidence>
<evidence type="ECO:0000313" key="2">
    <source>
        <dbReference type="Proteomes" id="UP001611339"/>
    </source>
</evidence>
<comment type="caution">
    <text evidence="1">The sequence shown here is derived from an EMBL/GenBank/DDBJ whole genome shotgun (WGS) entry which is preliminary data.</text>
</comment>
<organism evidence="1 2">
    <name type="scientific">Streptomyces litmocidini</name>
    <dbReference type="NCBI Taxonomy" id="67318"/>
    <lineage>
        <taxon>Bacteria</taxon>
        <taxon>Bacillati</taxon>
        <taxon>Actinomycetota</taxon>
        <taxon>Actinomycetes</taxon>
        <taxon>Kitasatosporales</taxon>
        <taxon>Streptomycetaceae</taxon>
        <taxon>Streptomyces</taxon>
    </lineage>
</organism>
<dbReference type="RefSeq" id="WP_359590078.1">
    <property type="nucleotide sequence ID" value="NZ_JBEYXG010000021.1"/>
</dbReference>
<evidence type="ECO:0000313" key="1">
    <source>
        <dbReference type="EMBL" id="MFI1716406.1"/>
    </source>
</evidence>
<keyword evidence="2" id="KW-1185">Reference proteome</keyword>
<name>A0ABW7U9U4_9ACTN</name>
<dbReference type="Proteomes" id="UP001611339">
    <property type="component" value="Unassembled WGS sequence"/>
</dbReference>
<reference evidence="1 2" key="1">
    <citation type="submission" date="2024-10" db="EMBL/GenBank/DDBJ databases">
        <title>The Natural Products Discovery Center: Release of the First 8490 Sequenced Strains for Exploring Actinobacteria Biosynthetic Diversity.</title>
        <authorList>
            <person name="Kalkreuter E."/>
            <person name="Kautsar S.A."/>
            <person name="Yang D."/>
            <person name="Bader C.D."/>
            <person name="Teijaro C.N."/>
            <person name="Fluegel L."/>
            <person name="Davis C.M."/>
            <person name="Simpson J.R."/>
            <person name="Lauterbach L."/>
            <person name="Steele A.D."/>
            <person name="Gui C."/>
            <person name="Meng S."/>
            <person name="Li G."/>
            <person name="Viehrig K."/>
            <person name="Ye F."/>
            <person name="Su P."/>
            <person name="Kiefer A.F."/>
            <person name="Nichols A."/>
            <person name="Cepeda A.J."/>
            <person name="Yan W."/>
            <person name="Fan B."/>
            <person name="Jiang Y."/>
            <person name="Adhikari A."/>
            <person name="Zheng C.-J."/>
            <person name="Schuster L."/>
            <person name="Cowan T.M."/>
            <person name="Smanski M.J."/>
            <person name="Chevrette M.G."/>
            <person name="De Carvalho L.P.S."/>
            <person name="Shen B."/>
        </authorList>
    </citation>
    <scope>NUCLEOTIDE SEQUENCE [LARGE SCALE GENOMIC DNA]</scope>
    <source>
        <strain evidence="1 2">NPDC020602</strain>
    </source>
</reference>
<proteinExistence type="predicted"/>
<gene>
    <name evidence="1" type="ORF">ACH407_22895</name>
</gene>
<accession>A0ABW7U9U4</accession>
<protein>
    <recommendedName>
        <fullName evidence="3">PH domain-containing protein</fullName>
    </recommendedName>
</protein>
<dbReference type="EMBL" id="JBIRUI010000010">
    <property type="protein sequence ID" value="MFI1716406.1"/>
    <property type="molecule type" value="Genomic_DNA"/>
</dbReference>